<evidence type="ECO:0000313" key="3">
    <source>
        <dbReference type="Proteomes" id="UP000653797"/>
    </source>
</evidence>
<keyword evidence="3" id="KW-1185">Reference proteome</keyword>
<dbReference type="RefSeq" id="WP_191042618.1">
    <property type="nucleotide sequence ID" value="NZ_JACXAA010000016.1"/>
</dbReference>
<gene>
    <name evidence="2" type="ORF">IC230_29195</name>
</gene>
<name>A0A927B879_9BACT</name>
<keyword evidence="1" id="KW-0472">Membrane</keyword>
<comment type="caution">
    <text evidence="2">The sequence shown here is derived from an EMBL/GenBank/DDBJ whole genome shotgun (WGS) entry which is preliminary data.</text>
</comment>
<dbReference type="Proteomes" id="UP000653797">
    <property type="component" value="Unassembled WGS sequence"/>
</dbReference>
<evidence type="ECO:0000256" key="1">
    <source>
        <dbReference type="SAM" id="Phobius"/>
    </source>
</evidence>
<sequence length="67" mass="7305">MLTTELVAQPQADPVALFINLPLLVLFIGLALYGFFRPTALTAEPDETDLVAIDDQPLTFAEPNYAV</sequence>
<keyword evidence="1" id="KW-1133">Transmembrane helix</keyword>
<feature type="transmembrane region" description="Helical" evidence="1">
    <location>
        <begin position="15"/>
        <end position="36"/>
    </location>
</feature>
<dbReference type="AlphaFoldDB" id="A0A927B879"/>
<proteinExistence type="predicted"/>
<dbReference type="EMBL" id="JACXAA010000016">
    <property type="protein sequence ID" value="MBD2756992.1"/>
    <property type="molecule type" value="Genomic_DNA"/>
</dbReference>
<protein>
    <submittedName>
        <fullName evidence="2">Uncharacterized protein</fullName>
    </submittedName>
</protein>
<reference evidence="2" key="1">
    <citation type="submission" date="2020-09" db="EMBL/GenBank/DDBJ databases">
        <authorList>
            <person name="Kim M.K."/>
        </authorList>
    </citation>
    <scope>NUCLEOTIDE SEQUENCE</scope>
    <source>
        <strain evidence="2">BT704</strain>
    </source>
</reference>
<organism evidence="2 3">
    <name type="scientific">Spirosoma validum</name>
    <dbReference type="NCBI Taxonomy" id="2771355"/>
    <lineage>
        <taxon>Bacteria</taxon>
        <taxon>Pseudomonadati</taxon>
        <taxon>Bacteroidota</taxon>
        <taxon>Cytophagia</taxon>
        <taxon>Cytophagales</taxon>
        <taxon>Cytophagaceae</taxon>
        <taxon>Spirosoma</taxon>
    </lineage>
</organism>
<accession>A0A927B879</accession>
<evidence type="ECO:0000313" key="2">
    <source>
        <dbReference type="EMBL" id="MBD2756992.1"/>
    </source>
</evidence>
<keyword evidence="1" id="KW-0812">Transmembrane</keyword>